<comment type="caution">
    <text evidence="3">The sequence shown here is derived from an EMBL/GenBank/DDBJ whole genome shotgun (WGS) entry which is preliminary data.</text>
</comment>
<feature type="signal peptide" evidence="2">
    <location>
        <begin position="1"/>
        <end position="19"/>
    </location>
</feature>
<evidence type="ECO:0000313" key="3">
    <source>
        <dbReference type="EMBL" id="KAK3389900.1"/>
    </source>
</evidence>
<keyword evidence="2" id="KW-0732">Signal</keyword>
<keyword evidence="4" id="KW-1185">Reference proteome</keyword>
<feature type="chain" id="PRO_5041903780" evidence="2">
    <location>
        <begin position="20"/>
        <end position="208"/>
    </location>
</feature>
<dbReference type="Proteomes" id="UP001285441">
    <property type="component" value="Unassembled WGS sequence"/>
</dbReference>
<organism evidence="3 4">
    <name type="scientific">Podospora didyma</name>
    <dbReference type="NCBI Taxonomy" id="330526"/>
    <lineage>
        <taxon>Eukaryota</taxon>
        <taxon>Fungi</taxon>
        <taxon>Dikarya</taxon>
        <taxon>Ascomycota</taxon>
        <taxon>Pezizomycotina</taxon>
        <taxon>Sordariomycetes</taxon>
        <taxon>Sordariomycetidae</taxon>
        <taxon>Sordariales</taxon>
        <taxon>Podosporaceae</taxon>
        <taxon>Podospora</taxon>
    </lineage>
</organism>
<evidence type="ECO:0000256" key="1">
    <source>
        <dbReference type="SAM" id="MobiDB-lite"/>
    </source>
</evidence>
<dbReference type="AlphaFoldDB" id="A0AAE0NYB1"/>
<sequence length="208" mass="22330">MIFSQLITLLAISASAVVGTTTSDTATAPTITASRITPTRHEYPMAGISDGVKTTTATTIAVLTTTVIEVPTAIITEDPTSTIIDAPTSLRSEEEAPHENETTTDCQTTGDPLSIGDLLCRLETVEDRCDLVRIIIRASAIVFDAEELIDLVVNGVLENLGEPPVEPYDDYDEALELLPRVLRAVVARLCEIRETAQDTVIAPVKVLL</sequence>
<reference evidence="3" key="2">
    <citation type="submission" date="2023-06" db="EMBL/GenBank/DDBJ databases">
        <authorList>
            <consortium name="Lawrence Berkeley National Laboratory"/>
            <person name="Haridas S."/>
            <person name="Hensen N."/>
            <person name="Bonometti L."/>
            <person name="Westerberg I."/>
            <person name="Brannstrom I.O."/>
            <person name="Guillou S."/>
            <person name="Cros-Aarteil S."/>
            <person name="Calhoun S."/>
            <person name="Kuo A."/>
            <person name="Mondo S."/>
            <person name="Pangilinan J."/>
            <person name="Riley R."/>
            <person name="LaButti K."/>
            <person name="Andreopoulos B."/>
            <person name="Lipzen A."/>
            <person name="Chen C."/>
            <person name="Yanf M."/>
            <person name="Daum C."/>
            <person name="Ng V."/>
            <person name="Clum A."/>
            <person name="Steindorff A."/>
            <person name="Ohm R."/>
            <person name="Martin F."/>
            <person name="Silar P."/>
            <person name="Natvig D."/>
            <person name="Lalanne C."/>
            <person name="Gautier V."/>
            <person name="Ament-velasquez S.L."/>
            <person name="Kruys A."/>
            <person name="Hutchinson M.I."/>
            <person name="Powell A.J."/>
            <person name="Barry K."/>
            <person name="Miller A.N."/>
            <person name="Grigoriev I.V."/>
            <person name="Debuchy R."/>
            <person name="Gladieux P."/>
            <person name="Thoren M.H."/>
            <person name="Johannesson H."/>
        </authorList>
    </citation>
    <scope>NUCLEOTIDE SEQUENCE</scope>
    <source>
        <strain evidence="3">CBS 232.78</strain>
    </source>
</reference>
<feature type="compositionally biased region" description="Basic and acidic residues" evidence="1">
    <location>
        <begin position="91"/>
        <end position="101"/>
    </location>
</feature>
<evidence type="ECO:0000256" key="2">
    <source>
        <dbReference type="SAM" id="SignalP"/>
    </source>
</evidence>
<gene>
    <name evidence="3" type="ORF">B0H63DRAFT_519132</name>
</gene>
<name>A0AAE0NYB1_9PEZI</name>
<protein>
    <submittedName>
        <fullName evidence="3">Uncharacterized protein</fullName>
    </submittedName>
</protein>
<feature type="region of interest" description="Disordered" evidence="1">
    <location>
        <begin position="89"/>
        <end position="109"/>
    </location>
</feature>
<accession>A0AAE0NYB1</accession>
<reference evidence="3" key="1">
    <citation type="journal article" date="2023" name="Mol. Phylogenet. Evol.">
        <title>Genome-scale phylogeny and comparative genomics of the fungal order Sordariales.</title>
        <authorList>
            <person name="Hensen N."/>
            <person name="Bonometti L."/>
            <person name="Westerberg I."/>
            <person name="Brannstrom I.O."/>
            <person name="Guillou S."/>
            <person name="Cros-Aarteil S."/>
            <person name="Calhoun S."/>
            <person name="Haridas S."/>
            <person name="Kuo A."/>
            <person name="Mondo S."/>
            <person name="Pangilinan J."/>
            <person name="Riley R."/>
            <person name="LaButti K."/>
            <person name="Andreopoulos B."/>
            <person name="Lipzen A."/>
            <person name="Chen C."/>
            <person name="Yan M."/>
            <person name="Daum C."/>
            <person name="Ng V."/>
            <person name="Clum A."/>
            <person name="Steindorff A."/>
            <person name="Ohm R.A."/>
            <person name="Martin F."/>
            <person name="Silar P."/>
            <person name="Natvig D.O."/>
            <person name="Lalanne C."/>
            <person name="Gautier V."/>
            <person name="Ament-Velasquez S.L."/>
            <person name="Kruys A."/>
            <person name="Hutchinson M.I."/>
            <person name="Powell A.J."/>
            <person name="Barry K."/>
            <person name="Miller A.N."/>
            <person name="Grigoriev I.V."/>
            <person name="Debuchy R."/>
            <person name="Gladieux P."/>
            <person name="Hiltunen Thoren M."/>
            <person name="Johannesson H."/>
        </authorList>
    </citation>
    <scope>NUCLEOTIDE SEQUENCE</scope>
    <source>
        <strain evidence="3">CBS 232.78</strain>
    </source>
</reference>
<dbReference type="EMBL" id="JAULSW010000002">
    <property type="protein sequence ID" value="KAK3389900.1"/>
    <property type="molecule type" value="Genomic_DNA"/>
</dbReference>
<evidence type="ECO:0000313" key="4">
    <source>
        <dbReference type="Proteomes" id="UP001285441"/>
    </source>
</evidence>
<proteinExistence type="predicted"/>